<dbReference type="OrthoDB" id="68611at2759"/>
<dbReference type="PANTHER" id="PTHR47804">
    <property type="entry name" value="60S RIBOSOMAL PROTEIN L19"/>
    <property type="match status" value="1"/>
</dbReference>
<keyword evidence="2 6" id="KW-0812">Transmembrane</keyword>
<keyword evidence="10" id="KW-1185">Reference proteome</keyword>
<dbReference type="GO" id="GO:0016020">
    <property type="term" value="C:membrane"/>
    <property type="evidence" value="ECO:0007669"/>
    <property type="project" value="UniProtKB-SubCell"/>
</dbReference>
<evidence type="ECO:0000313" key="9">
    <source>
        <dbReference type="EMBL" id="KAF5317316.1"/>
    </source>
</evidence>
<feature type="region of interest" description="Disordered" evidence="5">
    <location>
        <begin position="65"/>
        <end position="95"/>
    </location>
</feature>
<dbReference type="InterPro" id="IPR023244">
    <property type="entry name" value="Brefeldin_A-sensitivity_4"/>
</dbReference>
<dbReference type="InterPro" id="IPR052430">
    <property type="entry name" value="IVT-Associated"/>
</dbReference>
<feature type="compositionally biased region" description="Polar residues" evidence="5">
    <location>
        <begin position="65"/>
        <end position="74"/>
    </location>
</feature>
<feature type="transmembrane region" description="Helical" evidence="6">
    <location>
        <begin position="411"/>
        <end position="427"/>
    </location>
</feature>
<feature type="transmembrane region" description="Helical" evidence="6">
    <location>
        <begin position="915"/>
        <end position="932"/>
    </location>
</feature>
<dbReference type="Pfam" id="PF10334">
    <property type="entry name" value="BRE4"/>
    <property type="match status" value="1"/>
</dbReference>
<evidence type="ECO:0000256" key="6">
    <source>
        <dbReference type="SAM" id="Phobius"/>
    </source>
</evidence>
<sequence>MNPNVPETSAPRPSSRTSHPVARSMGRNDASTSPIRRILLDAQNPELYGSPSTVDYMNESFSGRANIQQDSTPGSRLPQVSIPGHRSVSTPVNYTRRRALREDQTPLSSSYTRPALEHQWSLFGQLMQTDGAHEGTASDRGSGLSAPSGGGARRLSMHRSSLLRLGARNRSPGARSTNSNHNNNLFLNPTLLNSPVEENPASSRSPSPSRPLSDSWATSSGLDANRFGRTGETDYNSEDSDDEVDEQSNPTPSTFSKGDGEGYMHRKWRKLRSLVPTMPVVYRNMLKCAIAYFVASLFTFEPHLSTLFSGLVSYKNDGEEKLPLPSGHMVATIAVYFNPAKTMGAMIEADLFVLLGLFYSSFVCLGSMAMYWWLELKPGWEWLADLIVLCWIGFSMGVIAFLKVWMNNPSFNTACSMMAIIIFVVIVKEGGWETLLQVTAIVLCGSTISNIVCYFIWPQSATSNLQANMVKTLDSFSTVLSMLTKLFLLEDDTRDVGKLQRAVENHQNSFTSLKKDLGEAQSEWMYRDFNFDNDAAAGSKGNSILRNEFASHRGYEDAVTSMNRLAQHLNGLRSGTSLQHELTKAEVGGQPGKARAVDDDESAILDAAADMFGDLVDELGPPLKALSGACGHTFKKLKVAFMKAKSSNLRPSDIMQPQDFIELAEGIERALVRFESTSNHALLRLYRKGAQLPGLSPGDLRGSFTSSYFKQGDAENTILTEDENEHVFLVYFFIFTLQEFAEELISLVDAMERIYSYERRRLLQGSIWNRMYASVVSKLALVRLWFKRSDDIQPRTGGLARISSYIVPPHRVAHPFFPKVRPHAPDTIQTPSKSQLTLWGRLKYDIWEFGKLLKERNVKFAMRAGLAIALLASPAFFDSTRPFFVENQGDWALLSAFVVMSPTIGATNILSVQRILGTLVGAVTAASIFTIFPENAVALSIFGFFVSLPCFYVAVTRPKQMAATRFVLLTYNLTCLYRYNIREQDVGVWEIAIDRALAVTIGVLWALIASRIWWPAEARKELTVALGEFCLNIGWLYTRLVASNSFAPEYRADGARDESQSESSLVLRNSQTTRLHNSIQEFMAMELHLQIKLIELQNLLAQAQLEPRLKGPFPVKLYRDILTSLQTILDRLHSMRCVTTREEWYTSVRKDFIMPVNKERHEMVGNVILGLSIIASAFRLKAPLPPYLPPVEKSRQKLVAAIRQLDVVKNREVKGSRQLLFFAYAITMKGVTTEVEKLGKMLQGAFGVIGESSDAFDALFFESEERDRILDSVS</sequence>
<dbReference type="Pfam" id="PF13515">
    <property type="entry name" value="FUSC_2"/>
    <property type="match status" value="1"/>
</dbReference>
<feature type="domain" description="Integral membrane bound transporter" evidence="8">
    <location>
        <begin position="887"/>
        <end position="1008"/>
    </location>
</feature>
<organism evidence="9 10">
    <name type="scientific">Ephemerocybe angulata</name>
    <dbReference type="NCBI Taxonomy" id="980116"/>
    <lineage>
        <taxon>Eukaryota</taxon>
        <taxon>Fungi</taxon>
        <taxon>Dikarya</taxon>
        <taxon>Basidiomycota</taxon>
        <taxon>Agaricomycotina</taxon>
        <taxon>Agaricomycetes</taxon>
        <taxon>Agaricomycetidae</taxon>
        <taxon>Agaricales</taxon>
        <taxon>Agaricineae</taxon>
        <taxon>Psathyrellaceae</taxon>
        <taxon>Ephemerocybe</taxon>
    </lineage>
</organism>
<protein>
    <recommendedName>
        <fullName evidence="11">DUF2421 domain-containing protein</fullName>
    </recommendedName>
</protein>
<feature type="transmembrane region" description="Helical" evidence="6">
    <location>
        <begin position="386"/>
        <end position="405"/>
    </location>
</feature>
<comment type="caution">
    <text evidence="9">The sequence shown here is derived from an EMBL/GenBank/DDBJ whole genome shotgun (WGS) entry which is preliminary data.</text>
</comment>
<evidence type="ECO:0000256" key="4">
    <source>
        <dbReference type="ARBA" id="ARBA00023136"/>
    </source>
</evidence>
<reference evidence="9 10" key="1">
    <citation type="journal article" date="2020" name="ISME J.">
        <title>Uncovering the hidden diversity of litter-decomposition mechanisms in mushroom-forming fungi.</title>
        <authorList>
            <person name="Floudas D."/>
            <person name="Bentzer J."/>
            <person name="Ahren D."/>
            <person name="Johansson T."/>
            <person name="Persson P."/>
            <person name="Tunlid A."/>
        </authorList>
    </citation>
    <scope>NUCLEOTIDE SEQUENCE [LARGE SCALE GENOMIC DNA]</scope>
    <source>
        <strain evidence="9 10">CBS 175.51</strain>
    </source>
</reference>
<feature type="region of interest" description="Disordered" evidence="5">
    <location>
        <begin position="1"/>
        <end position="36"/>
    </location>
</feature>
<dbReference type="InterPro" id="IPR049453">
    <property type="entry name" value="Memb_transporter_dom"/>
</dbReference>
<feature type="compositionally biased region" description="Acidic residues" evidence="5">
    <location>
        <begin position="235"/>
        <end position="246"/>
    </location>
</feature>
<evidence type="ECO:0000259" key="7">
    <source>
        <dbReference type="Pfam" id="PF10334"/>
    </source>
</evidence>
<feature type="domain" description="DUF2421" evidence="7">
    <location>
        <begin position="1072"/>
        <end position="1189"/>
    </location>
</feature>
<evidence type="ECO:0000256" key="2">
    <source>
        <dbReference type="ARBA" id="ARBA00022692"/>
    </source>
</evidence>
<dbReference type="PRINTS" id="PR02047">
    <property type="entry name" value="BREFELDNASP4"/>
</dbReference>
<feature type="transmembrane region" description="Helical" evidence="6">
    <location>
        <begin position="991"/>
        <end position="1014"/>
    </location>
</feature>
<dbReference type="PANTHER" id="PTHR47804:SF1">
    <property type="entry name" value="DUF2421 DOMAIN-CONTAINING PROTEIN"/>
    <property type="match status" value="1"/>
</dbReference>
<feature type="transmembrane region" description="Helical" evidence="6">
    <location>
        <begin position="938"/>
        <end position="955"/>
    </location>
</feature>
<comment type="subcellular location">
    <subcellularLocation>
        <location evidence="1">Membrane</location>
        <topology evidence="1">Multi-pass membrane protein</topology>
    </subcellularLocation>
</comment>
<keyword evidence="4 6" id="KW-0472">Membrane</keyword>
<evidence type="ECO:0000259" key="8">
    <source>
        <dbReference type="Pfam" id="PF13515"/>
    </source>
</evidence>
<feature type="transmembrane region" description="Helical" evidence="6">
    <location>
        <begin position="351"/>
        <end position="374"/>
    </location>
</feature>
<name>A0A8H5B623_9AGAR</name>
<evidence type="ECO:0008006" key="11">
    <source>
        <dbReference type="Google" id="ProtNLM"/>
    </source>
</evidence>
<feature type="transmembrane region" description="Helical" evidence="6">
    <location>
        <begin position="860"/>
        <end position="877"/>
    </location>
</feature>
<dbReference type="EMBL" id="JAACJK010000219">
    <property type="protein sequence ID" value="KAF5317316.1"/>
    <property type="molecule type" value="Genomic_DNA"/>
</dbReference>
<dbReference type="InterPro" id="IPR018820">
    <property type="entry name" value="BRE4-related_DUF2421"/>
</dbReference>
<feature type="transmembrane region" description="Helical" evidence="6">
    <location>
        <begin position="434"/>
        <end position="457"/>
    </location>
</feature>
<accession>A0A8H5B623</accession>
<proteinExistence type="predicted"/>
<feature type="region of interest" description="Disordered" evidence="5">
    <location>
        <begin position="132"/>
        <end position="261"/>
    </location>
</feature>
<evidence type="ECO:0000313" key="10">
    <source>
        <dbReference type="Proteomes" id="UP000541558"/>
    </source>
</evidence>
<dbReference type="Proteomes" id="UP000541558">
    <property type="component" value="Unassembled WGS sequence"/>
</dbReference>
<feature type="compositionally biased region" description="Low complexity" evidence="5">
    <location>
        <begin position="176"/>
        <end position="215"/>
    </location>
</feature>
<feature type="transmembrane region" description="Helical" evidence="6">
    <location>
        <begin position="889"/>
        <end position="910"/>
    </location>
</feature>
<feature type="compositionally biased region" description="Polar residues" evidence="5">
    <location>
        <begin position="1"/>
        <end position="18"/>
    </location>
</feature>
<evidence type="ECO:0000256" key="3">
    <source>
        <dbReference type="ARBA" id="ARBA00022989"/>
    </source>
</evidence>
<evidence type="ECO:0000256" key="1">
    <source>
        <dbReference type="ARBA" id="ARBA00004141"/>
    </source>
</evidence>
<dbReference type="AlphaFoldDB" id="A0A8H5B623"/>
<keyword evidence="3 6" id="KW-1133">Transmembrane helix</keyword>
<evidence type="ECO:0000256" key="5">
    <source>
        <dbReference type="SAM" id="MobiDB-lite"/>
    </source>
</evidence>
<gene>
    <name evidence="9" type="ORF">D9611_003789</name>
</gene>